<evidence type="ECO:0000313" key="2">
    <source>
        <dbReference type="RefSeq" id="XP_012942598.1"/>
    </source>
</evidence>
<dbReference type="GeneID" id="101851146"/>
<accession>A0ABM1A807</accession>
<evidence type="ECO:0000313" key="1">
    <source>
        <dbReference type="Proteomes" id="UP000694888"/>
    </source>
</evidence>
<reference evidence="2" key="1">
    <citation type="submission" date="2025-08" db="UniProtKB">
        <authorList>
            <consortium name="RefSeq"/>
        </authorList>
    </citation>
    <scope>IDENTIFICATION</scope>
</reference>
<name>A0ABM1A807_APLCA</name>
<sequence>MAFRKLCFLFSALILGVGVLISYLDSSCPYLGFKELTKTDVDVAICVLSARENFDQRAAIRKSWMKEVTDVNSEYHKSVMAKFVVGSVACPVHKQDRVDAEGCEKWTPVLPTEEQRDGLSAFVLTDVLTSRGPVSPVTSVYFKVLHDVTVERIGLSGLLPLPDTSWGRVLEAVMYDAVSDEEVSRVSFRPEHPGKSHKGYNYRSVPALMLPKVGLLSMLA</sequence>
<keyword evidence="1" id="KW-1185">Reference proteome</keyword>
<proteinExistence type="predicted"/>
<organism evidence="1 2">
    <name type="scientific">Aplysia californica</name>
    <name type="common">California sea hare</name>
    <dbReference type="NCBI Taxonomy" id="6500"/>
    <lineage>
        <taxon>Eukaryota</taxon>
        <taxon>Metazoa</taxon>
        <taxon>Spiralia</taxon>
        <taxon>Lophotrochozoa</taxon>
        <taxon>Mollusca</taxon>
        <taxon>Gastropoda</taxon>
        <taxon>Heterobranchia</taxon>
        <taxon>Euthyneura</taxon>
        <taxon>Tectipleura</taxon>
        <taxon>Aplysiida</taxon>
        <taxon>Aplysioidea</taxon>
        <taxon>Aplysiidae</taxon>
        <taxon>Aplysia</taxon>
    </lineage>
</organism>
<dbReference type="Proteomes" id="UP000694888">
    <property type="component" value="Unplaced"/>
</dbReference>
<protein>
    <submittedName>
        <fullName evidence="2">UDP-GalNAc:beta-1, 3-N-acetylgalactosaminyltransferase 2</fullName>
    </submittedName>
</protein>
<gene>
    <name evidence="2" type="primary">LOC101851146</name>
</gene>
<dbReference type="RefSeq" id="XP_012942598.1">
    <property type="nucleotide sequence ID" value="XM_013087144.2"/>
</dbReference>